<dbReference type="EMBL" id="SRLO01008257">
    <property type="protein sequence ID" value="TNN27466.1"/>
    <property type="molecule type" value="Genomic_DNA"/>
</dbReference>
<evidence type="ECO:0000313" key="2">
    <source>
        <dbReference type="EMBL" id="TNN27466.1"/>
    </source>
</evidence>
<organism evidence="2 3">
    <name type="scientific">Liparis tanakae</name>
    <name type="common">Tanaka's snailfish</name>
    <dbReference type="NCBI Taxonomy" id="230148"/>
    <lineage>
        <taxon>Eukaryota</taxon>
        <taxon>Metazoa</taxon>
        <taxon>Chordata</taxon>
        <taxon>Craniata</taxon>
        <taxon>Vertebrata</taxon>
        <taxon>Euteleostomi</taxon>
        <taxon>Actinopterygii</taxon>
        <taxon>Neopterygii</taxon>
        <taxon>Teleostei</taxon>
        <taxon>Neoteleostei</taxon>
        <taxon>Acanthomorphata</taxon>
        <taxon>Eupercaria</taxon>
        <taxon>Perciformes</taxon>
        <taxon>Cottioidei</taxon>
        <taxon>Cottales</taxon>
        <taxon>Liparidae</taxon>
        <taxon>Liparis</taxon>
    </lineage>
</organism>
<feature type="region of interest" description="Disordered" evidence="1">
    <location>
        <begin position="50"/>
        <end position="116"/>
    </location>
</feature>
<dbReference type="OrthoDB" id="10462473at2759"/>
<protein>
    <submittedName>
        <fullName evidence="2">Uncharacterized protein</fullName>
    </submittedName>
</protein>
<reference evidence="2 3" key="1">
    <citation type="submission" date="2019-03" db="EMBL/GenBank/DDBJ databases">
        <title>First draft genome of Liparis tanakae, snailfish: a comprehensive survey of snailfish specific genes.</title>
        <authorList>
            <person name="Kim W."/>
            <person name="Song I."/>
            <person name="Jeong J.-H."/>
            <person name="Kim D."/>
            <person name="Kim S."/>
            <person name="Ryu S."/>
            <person name="Song J.Y."/>
            <person name="Lee S.K."/>
        </authorList>
    </citation>
    <scope>NUCLEOTIDE SEQUENCE [LARGE SCALE GENOMIC DNA]</scope>
    <source>
        <tissue evidence="2">Muscle</tissue>
    </source>
</reference>
<comment type="caution">
    <text evidence="2">The sequence shown here is derived from an EMBL/GenBank/DDBJ whole genome shotgun (WGS) entry which is preliminary data.</text>
</comment>
<accession>A0A4Z2EF09</accession>
<feature type="compositionally biased region" description="Basic and acidic residues" evidence="1">
    <location>
        <begin position="78"/>
        <end position="89"/>
    </location>
</feature>
<name>A0A4Z2EF09_9TELE</name>
<proteinExistence type="predicted"/>
<gene>
    <name evidence="2" type="ORF">EYF80_062390</name>
</gene>
<evidence type="ECO:0000313" key="3">
    <source>
        <dbReference type="Proteomes" id="UP000314294"/>
    </source>
</evidence>
<feature type="compositionally biased region" description="Basic and acidic residues" evidence="1">
    <location>
        <begin position="56"/>
        <end position="68"/>
    </location>
</feature>
<evidence type="ECO:0000256" key="1">
    <source>
        <dbReference type="SAM" id="MobiDB-lite"/>
    </source>
</evidence>
<sequence length="131" mass="13796">MPGTLLESQLPTLNQQAAEDCGNPWNRRDQGCRQGATAMLECGACEEIRAVSPSQGERERDAARERSTEGGGGRGRVRRIDGAGAEAEKTALATGPISSPLPGWVEERSGGRRRAGTIVPPLDAALASLLM</sequence>
<dbReference type="Proteomes" id="UP000314294">
    <property type="component" value="Unassembled WGS sequence"/>
</dbReference>
<dbReference type="AlphaFoldDB" id="A0A4Z2EF09"/>
<keyword evidence="3" id="KW-1185">Reference proteome</keyword>